<sequence length="321" mass="35211">MLSPPPLPERAGSRDQEEAVDWSVECVAFTALSAQGDWIDRPRTLTEKSAPNQSPRFLDETDHEDQRHLEYLRIRFDNVQEDHGPQVSWTDGRREPAPDQQQLMLWVSEVGDRGRAGGACLVLLLVPDPSDASRAAVVECPPRMTVVQCVPGSGLCPGTTFLGVSASLALAIGGNAADAAIFSSIGVNPQQSTQEAAVVRKSWFACYPYPLTLHSRQLFTDYAIHHLRDLQWRHACLVLDVPREKGAVARSFRRTNMDGNAALASEFGLPFSDLTPTEREMLLRTRNSGMSLYEDAPELPPTESNSSPPSSPTPPQRPDSG</sequence>
<protein>
    <submittedName>
        <fullName evidence="1">Uncharacterized protein</fullName>
    </submittedName>
</protein>
<proteinExistence type="predicted"/>
<gene>
    <name evidence="1" type="ORF">HPB47_016468</name>
</gene>
<dbReference type="EMBL" id="JABSTQ010005185">
    <property type="protein sequence ID" value="KAG0439918.1"/>
    <property type="molecule type" value="Genomic_DNA"/>
</dbReference>
<dbReference type="Proteomes" id="UP000805193">
    <property type="component" value="Unassembled WGS sequence"/>
</dbReference>
<evidence type="ECO:0000313" key="2">
    <source>
        <dbReference type="Proteomes" id="UP000805193"/>
    </source>
</evidence>
<evidence type="ECO:0000313" key="1">
    <source>
        <dbReference type="EMBL" id="KAG0439918.1"/>
    </source>
</evidence>
<keyword evidence="2" id="KW-1185">Reference proteome</keyword>
<accession>A0AC60QQT9</accession>
<reference evidence="1 2" key="1">
    <citation type="journal article" date="2020" name="Cell">
        <title>Large-Scale Comparative Analyses of Tick Genomes Elucidate Their Genetic Diversity and Vector Capacities.</title>
        <authorList>
            <consortium name="Tick Genome and Microbiome Consortium (TIGMIC)"/>
            <person name="Jia N."/>
            <person name="Wang J."/>
            <person name="Shi W."/>
            <person name="Du L."/>
            <person name="Sun Y."/>
            <person name="Zhan W."/>
            <person name="Jiang J.F."/>
            <person name="Wang Q."/>
            <person name="Zhang B."/>
            <person name="Ji P."/>
            <person name="Bell-Sakyi L."/>
            <person name="Cui X.M."/>
            <person name="Yuan T.T."/>
            <person name="Jiang B.G."/>
            <person name="Yang W.F."/>
            <person name="Lam T.T."/>
            <person name="Chang Q.C."/>
            <person name="Ding S.J."/>
            <person name="Wang X.J."/>
            <person name="Zhu J.G."/>
            <person name="Ruan X.D."/>
            <person name="Zhao L."/>
            <person name="Wei J.T."/>
            <person name="Ye R.Z."/>
            <person name="Que T.C."/>
            <person name="Du C.H."/>
            <person name="Zhou Y.H."/>
            <person name="Cheng J.X."/>
            <person name="Dai P.F."/>
            <person name="Guo W.B."/>
            <person name="Han X.H."/>
            <person name="Huang E.J."/>
            <person name="Li L.F."/>
            <person name="Wei W."/>
            <person name="Gao Y.C."/>
            <person name="Liu J.Z."/>
            <person name="Shao H.Z."/>
            <person name="Wang X."/>
            <person name="Wang C.C."/>
            <person name="Yang T.C."/>
            <person name="Huo Q.B."/>
            <person name="Li W."/>
            <person name="Chen H.Y."/>
            <person name="Chen S.E."/>
            <person name="Zhou L.G."/>
            <person name="Ni X.B."/>
            <person name="Tian J.H."/>
            <person name="Sheng Y."/>
            <person name="Liu T."/>
            <person name="Pan Y.S."/>
            <person name="Xia L.Y."/>
            <person name="Li J."/>
            <person name="Zhao F."/>
            <person name="Cao W.C."/>
        </authorList>
    </citation>
    <scope>NUCLEOTIDE SEQUENCE [LARGE SCALE GENOMIC DNA]</scope>
    <source>
        <strain evidence="1">Iper-2018</strain>
    </source>
</reference>
<comment type="caution">
    <text evidence="1">The sequence shown here is derived from an EMBL/GenBank/DDBJ whole genome shotgun (WGS) entry which is preliminary data.</text>
</comment>
<organism evidence="1 2">
    <name type="scientific">Ixodes persulcatus</name>
    <name type="common">Taiga tick</name>
    <dbReference type="NCBI Taxonomy" id="34615"/>
    <lineage>
        <taxon>Eukaryota</taxon>
        <taxon>Metazoa</taxon>
        <taxon>Ecdysozoa</taxon>
        <taxon>Arthropoda</taxon>
        <taxon>Chelicerata</taxon>
        <taxon>Arachnida</taxon>
        <taxon>Acari</taxon>
        <taxon>Parasitiformes</taxon>
        <taxon>Ixodida</taxon>
        <taxon>Ixodoidea</taxon>
        <taxon>Ixodidae</taxon>
        <taxon>Ixodinae</taxon>
        <taxon>Ixodes</taxon>
    </lineage>
</organism>
<name>A0AC60QQT9_IXOPE</name>